<feature type="compositionally biased region" description="Basic and acidic residues" evidence="1">
    <location>
        <begin position="597"/>
        <end position="607"/>
    </location>
</feature>
<dbReference type="Proteomes" id="UP001174909">
    <property type="component" value="Unassembled WGS sequence"/>
</dbReference>
<feature type="compositionally biased region" description="Low complexity" evidence="1">
    <location>
        <begin position="246"/>
        <end position="267"/>
    </location>
</feature>
<accession>A0AA35SKC6</accession>
<feature type="compositionally biased region" description="Polar residues" evidence="1">
    <location>
        <begin position="496"/>
        <end position="506"/>
    </location>
</feature>
<feature type="compositionally biased region" description="Low complexity" evidence="1">
    <location>
        <begin position="626"/>
        <end position="641"/>
    </location>
</feature>
<protein>
    <submittedName>
        <fullName evidence="2">Uncharacterized protein</fullName>
    </submittedName>
</protein>
<feature type="region of interest" description="Disordered" evidence="1">
    <location>
        <begin position="362"/>
        <end position="566"/>
    </location>
</feature>
<evidence type="ECO:0000313" key="2">
    <source>
        <dbReference type="EMBL" id="CAI8031710.1"/>
    </source>
</evidence>
<feature type="region of interest" description="Disordered" evidence="1">
    <location>
        <begin position="597"/>
        <end position="780"/>
    </location>
</feature>
<gene>
    <name evidence="2" type="ORF">GBAR_LOCUS17979</name>
</gene>
<feature type="compositionally biased region" description="Polar residues" evidence="1">
    <location>
        <begin position="458"/>
        <end position="487"/>
    </location>
</feature>
<dbReference type="EMBL" id="CASHTH010002557">
    <property type="protein sequence ID" value="CAI8031710.1"/>
    <property type="molecule type" value="Genomic_DNA"/>
</dbReference>
<feature type="region of interest" description="Disordered" evidence="1">
    <location>
        <begin position="57"/>
        <end position="76"/>
    </location>
</feature>
<comment type="caution">
    <text evidence="2">The sequence shown here is derived from an EMBL/GenBank/DDBJ whole genome shotgun (WGS) entry which is preliminary data.</text>
</comment>
<feature type="compositionally biased region" description="Basic and acidic residues" evidence="1">
    <location>
        <begin position="679"/>
        <end position="695"/>
    </location>
</feature>
<keyword evidence="3" id="KW-1185">Reference proteome</keyword>
<feature type="compositionally biased region" description="Basic and acidic residues" evidence="1">
    <location>
        <begin position="234"/>
        <end position="245"/>
    </location>
</feature>
<evidence type="ECO:0000313" key="3">
    <source>
        <dbReference type="Proteomes" id="UP001174909"/>
    </source>
</evidence>
<reference evidence="2" key="1">
    <citation type="submission" date="2023-03" db="EMBL/GenBank/DDBJ databases">
        <authorList>
            <person name="Steffen K."/>
            <person name="Cardenas P."/>
        </authorList>
    </citation>
    <scope>NUCLEOTIDE SEQUENCE</scope>
</reference>
<feature type="compositionally biased region" description="Basic residues" evidence="1">
    <location>
        <begin position="384"/>
        <end position="393"/>
    </location>
</feature>
<feature type="region of interest" description="Disordered" evidence="1">
    <location>
        <begin position="234"/>
        <end position="267"/>
    </location>
</feature>
<proteinExistence type="predicted"/>
<organism evidence="2 3">
    <name type="scientific">Geodia barretti</name>
    <name type="common">Barrett's horny sponge</name>
    <dbReference type="NCBI Taxonomy" id="519541"/>
    <lineage>
        <taxon>Eukaryota</taxon>
        <taxon>Metazoa</taxon>
        <taxon>Porifera</taxon>
        <taxon>Demospongiae</taxon>
        <taxon>Heteroscleromorpha</taxon>
        <taxon>Tetractinellida</taxon>
        <taxon>Astrophorina</taxon>
        <taxon>Geodiidae</taxon>
        <taxon>Geodia</taxon>
    </lineage>
</organism>
<name>A0AA35SKC6_GEOBA</name>
<feature type="compositionally biased region" description="Polar residues" evidence="1">
    <location>
        <begin position="723"/>
        <end position="732"/>
    </location>
</feature>
<feature type="compositionally biased region" description="Low complexity" evidence="1">
    <location>
        <begin position="658"/>
        <end position="676"/>
    </location>
</feature>
<sequence length="780" mass="85377">MRLIASLYDALIRPSLPLSCTGITQCIKSCDRLAAQEQIFVKLKMLLEVIVRAPAQERGGGGGQDGSPSQGGNVGRRRPLLHFAPPGFTEAVVKLISQLMVTTKDAPNPRLQYHLSDLLSPKLVIKDTIFPKILLPLCIHLGLREDLERLPEQDLEFLLQLLDKKVENILKLSRPPLHPSHFMDLSRTEIPADMFCRAIKVFCCAFSESFRLMDWSGVAQWIMSLSLRRLEGLRPSKPHESDEKTGSSSSLLSSTSSRSSRHTSVSGQSNFDSYLAYYKALLTHVYEGLLCVHHIPLFSFIWPLLGQLESLLSEVERSVKVESPVQLQAFRNCIDKCQSLRRHGQSQTARSKNDLLTSYKDELKSPSSHSKFKRASTILEHSRPPRHPKRRLSYQHSLPSIGEEGGTGNARKGKKRSDARPNFLKFSNPSPEESRSKRTVVVMKGEDLKKRPARASAGETSAKGSVSSTDGVTASKRTSQTSTSFQPKRTAGRKTVGSQQPALSPLTSPPVEASPRRVRKARKPPAEKQSRNPPLSQLRDDSKFTSSEFQADVEDFDAVSPMEERKTEGCIVTANEMALTPKSHATVTIEAEVHLESGERHKLDTKEASITSVSSLILPPPPSPRPSSRSASPISSPSLTIRHFPPLTLSPPHKSHSPRTSPLPNNTTTTAAIPASDSYAHDGSNDLLIPRERADSSPPPPSRDSLHDSSPCETETDTDTLLPRSTSSNSGGSLPRGKALSPNSPTSSRRKLSSVRPGSGKAKSGSVLLNAHGLAEDSDC</sequence>
<evidence type="ECO:0000256" key="1">
    <source>
        <dbReference type="SAM" id="MobiDB-lite"/>
    </source>
</evidence>
<dbReference type="AlphaFoldDB" id="A0AA35SKC6"/>